<keyword evidence="5" id="KW-0143">Chaperone</keyword>
<feature type="transmembrane region" description="Helical" evidence="7">
    <location>
        <begin position="562"/>
        <end position="582"/>
    </location>
</feature>
<evidence type="ECO:0000256" key="2">
    <source>
        <dbReference type="ARBA" id="ARBA00022741"/>
    </source>
</evidence>
<feature type="transmembrane region" description="Helical" evidence="7">
    <location>
        <begin position="460"/>
        <end position="484"/>
    </location>
</feature>
<dbReference type="AlphaFoldDB" id="A0A8J3ZZG4"/>
<feature type="transmembrane region" description="Helical" evidence="7">
    <location>
        <begin position="588"/>
        <end position="610"/>
    </location>
</feature>
<dbReference type="InterPro" id="IPR018181">
    <property type="entry name" value="Heat_shock_70_CS"/>
</dbReference>
<protein>
    <recommendedName>
        <fullName evidence="10">Heat shock protein 70</fullName>
    </recommendedName>
</protein>
<keyword evidence="4" id="KW-0346">Stress response</keyword>
<dbReference type="GO" id="GO:0005524">
    <property type="term" value="F:ATP binding"/>
    <property type="evidence" value="ECO:0007669"/>
    <property type="project" value="UniProtKB-KW"/>
</dbReference>
<dbReference type="PANTHER" id="PTHR19375">
    <property type="entry name" value="HEAT SHOCK PROTEIN 70KDA"/>
    <property type="match status" value="1"/>
</dbReference>
<dbReference type="Pfam" id="PF00012">
    <property type="entry name" value="HSP70"/>
    <property type="match status" value="1"/>
</dbReference>
<keyword evidence="7" id="KW-0812">Transmembrane</keyword>
<keyword evidence="7" id="KW-0472">Membrane</keyword>
<keyword evidence="3 6" id="KW-0067">ATP-binding</keyword>
<gene>
    <name evidence="8" type="ORF">Voc01_066390</name>
</gene>
<feature type="transmembrane region" description="Helical" evidence="7">
    <location>
        <begin position="647"/>
        <end position="667"/>
    </location>
</feature>
<evidence type="ECO:0008006" key="10">
    <source>
        <dbReference type="Google" id="ProtNLM"/>
    </source>
</evidence>
<evidence type="ECO:0000256" key="7">
    <source>
        <dbReference type="SAM" id="Phobius"/>
    </source>
</evidence>
<dbReference type="SUPFAM" id="SSF53067">
    <property type="entry name" value="Actin-like ATPase domain"/>
    <property type="match status" value="2"/>
</dbReference>
<feature type="transmembrane region" description="Helical" evidence="7">
    <location>
        <begin position="617"/>
        <end position="635"/>
    </location>
</feature>
<dbReference type="InterPro" id="IPR013126">
    <property type="entry name" value="Hsp_70_fam"/>
</dbReference>
<feature type="transmembrane region" description="Helical" evidence="7">
    <location>
        <begin position="531"/>
        <end position="550"/>
    </location>
</feature>
<dbReference type="InterPro" id="IPR043129">
    <property type="entry name" value="ATPase_NBD"/>
</dbReference>
<proteinExistence type="inferred from homology"/>
<evidence type="ECO:0000256" key="5">
    <source>
        <dbReference type="ARBA" id="ARBA00023186"/>
    </source>
</evidence>
<dbReference type="PROSITE" id="PS01036">
    <property type="entry name" value="HSP70_3"/>
    <property type="match status" value="1"/>
</dbReference>
<dbReference type="Gene3D" id="3.90.640.10">
    <property type="entry name" value="Actin, Chain A, domain 4"/>
    <property type="match status" value="1"/>
</dbReference>
<evidence type="ECO:0000256" key="3">
    <source>
        <dbReference type="ARBA" id="ARBA00022840"/>
    </source>
</evidence>
<dbReference type="GO" id="GO:0140662">
    <property type="term" value="F:ATP-dependent protein folding chaperone"/>
    <property type="evidence" value="ECO:0007669"/>
    <property type="project" value="InterPro"/>
</dbReference>
<dbReference type="Proteomes" id="UP000635606">
    <property type="component" value="Unassembled WGS sequence"/>
</dbReference>
<keyword evidence="2 6" id="KW-0547">Nucleotide-binding</keyword>
<accession>A0A8J3ZZG4</accession>
<comment type="similarity">
    <text evidence="1 6">Belongs to the heat shock protein 70 family.</text>
</comment>
<dbReference type="EMBL" id="BOPH01000088">
    <property type="protein sequence ID" value="GIJ71722.1"/>
    <property type="molecule type" value="Genomic_DNA"/>
</dbReference>
<dbReference type="Gene3D" id="3.30.420.40">
    <property type="match status" value="2"/>
</dbReference>
<evidence type="ECO:0000256" key="1">
    <source>
        <dbReference type="ARBA" id="ARBA00007381"/>
    </source>
</evidence>
<reference evidence="8" key="1">
    <citation type="submission" date="2021-01" db="EMBL/GenBank/DDBJ databases">
        <title>Whole genome shotgun sequence of Virgisporangium ochraceum NBRC 16418.</title>
        <authorList>
            <person name="Komaki H."/>
            <person name="Tamura T."/>
        </authorList>
    </citation>
    <scope>NUCLEOTIDE SEQUENCE</scope>
    <source>
        <strain evidence="8">NBRC 16418</strain>
    </source>
</reference>
<dbReference type="PRINTS" id="PR00301">
    <property type="entry name" value="HEATSHOCK70"/>
</dbReference>
<evidence type="ECO:0000256" key="6">
    <source>
        <dbReference type="RuleBase" id="RU003322"/>
    </source>
</evidence>
<evidence type="ECO:0000313" key="9">
    <source>
        <dbReference type="Proteomes" id="UP000635606"/>
    </source>
</evidence>
<evidence type="ECO:0000256" key="4">
    <source>
        <dbReference type="ARBA" id="ARBA00023016"/>
    </source>
</evidence>
<organism evidence="8 9">
    <name type="scientific">Virgisporangium ochraceum</name>
    <dbReference type="NCBI Taxonomy" id="65505"/>
    <lineage>
        <taxon>Bacteria</taxon>
        <taxon>Bacillati</taxon>
        <taxon>Actinomycetota</taxon>
        <taxon>Actinomycetes</taxon>
        <taxon>Micromonosporales</taxon>
        <taxon>Micromonosporaceae</taxon>
        <taxon>Virgisporangium</taxon>
    </lineage>
</organism>
<sequence length="676" mass="69845">MRVHGPVLGIDFGTSNTAGVLRRAGQPAVPLIFDGSPLLPSAVFLDLESGLMVGRDAERSAAVAPGRFEPNPKRRIDDGTLWLGERDVAVAEAVAAVLTRVVREAERVAGGPAERVVLTCPVGWGGQRLRILADAAARAGLSDPLFVAEPVAAASYLVDVLDQRIPVGRSVVVYDLGAGTFDVAVVRRTGDGFSVLAADGLADLGGLDLDAAVVGRVRAATAGSIDAWQRLERPESTADRRARRLLWQDAREAKEQLSRHATAALHVPLVDTDWHLTREEFEAVARPLLEPTVRVTLATLRTAGVEPAAVGGIFLVGGSSRVPLVATLLHSSLRIAPTVIEQPELVVGIGAVYAATSATPAALVPDPATTEPGVVAERPAAGRAHAAGAGVSRAAHPVAARGTAPVRSAEAPARAATGRGDRLLRWIGLCVAAVVAVGVAGRALLVQRRVEDGYLPGEDAIRIAIGEIAFDVVIAVAVLFLTWVGGTRARAGAALLIGYAGLQIADLPTFLDESTAFGSMSAVIGMRAAPLQGLLLLTLAVPALVVLLRTRSQGAPARRRDGRLTTAVVTGAFAVAVPLAAYRVDPETAVSVTAWVMVVAIVVAALPVIAATRRSRATVTGLLVAFATLVPAPTLSPLFQTGETPPGQALLIAAAATAVVVTAALAIRRPTEPQSP</sequence>
<name>A0A8J3ZZG4_9ACTN</name>
<keyword evidence="9" id="KW-1185">Reference proteome</keyword>
<feature type="transmembrane region" description="Helical" evidence="7">
    <location>
        <begin position="423"/>
        <end position="445"/>
    </location>
</feature>
<keyword evidence="7" id="KW-1133">Transmembrane helix</keyword>
<evidence type="ECO:0000313" key="8">
    <source>
        <dbReference type="EMBL" id="GIJ71722.1"/>
    </source>
</evidence>
<comment type="caution">
    <text evidence="8">The sequence shown here is derived from an EMBL/GenBank/DDBJ whole genome shotgun (WGS) entry which is preliminary data.</text>
</comment>